<proteinExistence type="predicted"/>
<evidence type="ECO:0000313" key="4">
    <source>
        <dbReference type="Proteomes" id="UP001225646"/>
    </source>
</evidence>
<dbReference type="InterPro" id="IPR038503">
    <property type="entry name" value="SpoIIIAH_sf"/>
</dbReference>
<keyword evidence="2" id="KW-0472">Membrane</keyword>
<dbReference type="Proteomes" id="UP001225646">
    <property type="component" value="Unassembled WGS sequence"/>
</dbReference>
<comment type="caution">
    <text evidence="3">The sequence shown here is derived from an EMBL/GenBank/DDBJ whole genome shotgun (WGS) entry which is preliminary data.</text>
</comment>
<dbReference type="RefSeq" id="WP_419151164.1">
    <property type="nucleotide sequence ID" value="NZ_JAUSTR010000001.1"/>
</dbReference>
<evidence type="ECO:0000313" key="3">
    <source>
        <dbReference type="EMBL" id="MDQ0161392.1"/>
    </source>
</evidence>
<name>A0ABT9VK89_9BACI</name>
<dbReference type="Gene3D" id="1.10.287.4300">
    <property type="entry name" value="Stage III sporulation protein AH-like"/>
    <property type="match status" value="1"/>
</dbReference>
<dbReference type="Pfam" id="PF12685">
    <property type="entry name" value="SpoIIIAH"/>
    <property type="match status" value="1"/>
</dbReference>
<reference evidence="3 4" key="1">
    <citation type="submission" date="2023-07" db="EMBL/GenBank/DDBJ databases">
        <title>Genomic Encyclopedia of Type Strains, Phase IV (KMG-IV): sequencing the most valuable type-strain genomes for metagenomic binning, comparative biology and taxonomic classification.</title>
        <authorList>
            <person name="Goeker M."/>
        </authorList>
    </citation>
    <scope>NUCLEOTIDE SEQUENCE [LARGE SCALE GENOMIC DNA]</scope>
    <source>
        <strain evidence="3 4">DSM 19092</strain>
    </source>
</reference>
<sequence>MLKKQTVWLLTMLSLVVVLSVYYITSPEGEMNSNVALSTKENGNTSMDEKGKEQENDQGKEENSGQKEKNGDLTQENVNDENDEAIISSISNDDLFTAIRMEIEDERSMRKQQLESIIGSNEVSAEEKSKAYEEMRELSEITAKEKVLETLIKSKGYGDALVQADGDRVRITVKAKEHSKQKANEIIHLVKKEISGMQDVAVTFHPAD</sequence>
<accession>A0ABT9VK89</accession>
<evidence type="ECO:0000256" key="1">
    <source>
        <dbReference type="SAM" id="MobiDB-lite"/>
    </source>
</evidence>
<keyword evidence="2" id="KW-0812">Transmembrane</keyword>
<keyword evidence="2" id="KW-1133">Transmembrane helix</keyword>
<dbReference type="InterPro" id="IPR024232">
    <property type="entry name" value="SpoIIIAH"/>
</dbReference>
<feature type="transmembrane region" description="Helical" evidence="2">
    <location>
        <begin position="7"/>
        <end position="25"/>
    </location>
</feature>
<gene>
    <name evidence="3" type="ORF">J2S06_000462</name>
</gene>
<keyword evidence="4" id="KW-1185">Reference proteome</keyword>
<feature type="region of interest" description="Disordered" evidence="1">
    <location>
        <begin position="34"/>
        <end position="77"/>
    </location>
</feature>
<evidence type="ECO:0000256" key="2">
    <source>
        <dbReference type="SAM" id="Phobius"/>
    </source>
</evidence>
<feature type="compositionally biased region" description="Polar residues" evidence="1">
    <location>
        <begin position="34"/>
        <end position="46"/>
    </location>
</feature>
<organism evidence="3 4">
    <name type="scientific">Aeribacillus alveayuensis</name>
    <dbReference type="NCBI Taxonomy" id="279215"/>
    <lineage>
        <taxon>Bacteria</taxon>
        <taxon>Bacillati</taxon>
        <taxon>Bacillota</taxon>
        <taxon>Bacilli</taxon>
        <taxon>Bacillales</taxon>
        <taxon>Bacillaceae</taxon>
        <taxon>Aeribacillus</taxon>
    </lineage>
</organism>
<protein>
    <submittedName>
        <fullName evidence="3">Stage III sporulation protein AH</fullName>
    </submittedName>
</protein>
<feature type="compositionally biased region" description="Basic and acidic residues" evidence="1">
    <location>
        <begin position="47"/>
        <end position="71"/>
    </location>
</feature>
<dbReference type="EMBL" id="JAUSTR010000001">
    <property type="protein sequence ID" value="MDQ0161392.1"/>
    <property type="molecule type" value="Genomic_DNA"/>
</dbReference>